<evidence type="ECO:0000313" key="1">
    <source>
        <dbReference type="EMBL" id="QIB74592.1"/>
    </source>
</evidence>
<dbReference type="InterPro" id="IPR006311">
    <property type="entry name" value="TAT_signal"/>
</dbReference>
<name>A0A6C0UGJ7_9EURY</name>
<dbReference type="GeneID" id="44079740"/>
<gene>
    <name evidence="1" type="ORF">G3I44_10025</name>
</gene>
<reference evidence="1 2" key="1">
    <citation type="submission" date="2020-02" db="EMBL/GenBank/DDBJ databases">
        <title>Whole genome sequence of Halogeometricum borinquense strain wsp4.</title>
        <authorList>
            <person name="Verma D.K."/>
            <person name="Gopal K."/>
            <person name="Prasad E.S."/>
        </authorList>
    </citation>
    <scope>NUCLEOTIDE SEQUENCE [LARGE SCALE GENOMIC DNA]</scope>
    <source>
        <strain evidence="2">wsp4</strain>
    </source>
</reference>
<organism evidence="1 2">
    <name type="scientific">Halogeometricum borinquense</name>
    <dbReference type="NCBI Taxonomy" id="60847"/>
    <lineage>
        <taxon>Archaea</taxon>
        <taxon>Methanobacteriati</taxon>
        <taxon>Methanobacteriota</taxon>
        <taxon>Stenosarchaea group</taxon>
        <taxon>Halobacteria</taxon>
        <taxon>Halobacteriales</taxon>
        <taxon>Haloferacaceae</taxon>
        <taxon>Halogeometricum</taxon>
    </lineage>
</organism>
<dbReference type="PROSITE" id="PS51318">
    <property type="entry name" value="TAT"/>
    <property type="match status" value="1"/>
</dbReference>
<sequence length="283" mass="30121">MSPKETSTTRRAVLKTIGGGAVATGGFAGVAAAADDDVMTKLGGGIHATLSPGDGDPDMDEDEFREYVEKMAERYGDAGVFGTGDPTYDGFITATADNIDTSTERGAYEGDYEVDSVAATYRVEGDSANDSGESNSESDQTRYRHFMWTAVDNGDLTYTAGLGSFNIITEPLRTEYLQIGVETAGKVANPMITDTISADNSSTVAVEFGSGDASFKLPSGRVTTNPSGEILSDQRPDSEYSLEWEGLADGVRSIATTVETVHDEDDPSIEFTTEYNFGYESLL</sequence>
<accession>A0A6C0UGJ7</accession>
<protein>
    <submittedName>
        <fullName evidence="1">Uncharacterized protein</fullName>
    </submittedName>
</protein>
<proteinExistence type="predicted"/>
<dbReference type="RefSeq" id="WP_163486504.1">
    <property type="nucleotide sequence ID" value="NZ_CP048739.1"/>
</dbReference>
<evidence type="ECO:0000313" key="2">
    <source>
        <dbReference type="Proteomes" id="UP000465846"/>
    </source>
</evidence>
<dbReference type="AlphaFoldDB" id="A0A6C0UGJ7"/>
<dbReference type="EMBL" id="CP048739">
    <property type="protein sequence ID" value="QIB74592.1"/>
    <property type="molecule type" value="Genomic_DNA"/>
</dbReference>
<dbReference type="Proteomes" id="UP000465846">
    <property type="component" value="Chromosome"/>
</dbReference>